<keyword evidence="1" id="KW-0812">Transmembrane</keyword>
<protein>
    <recommendedName>
        <fullName evidence="4">DUF3592 domain-containing protein</fullName>
    </recommendedName>
</protein>
<feature type="transmembrane region" description="Helical" evidence="1">
    <location>
        <begin position="116"/>
        <end position="136"/>
    </location>
</feature>
<sequence length="145" mass="16218">MSSDLNWFERRGVLVALLLPIAVVFFTFTELRYLTFGETVQGSIVSVDAIEGERGKDMTVIAHDLRVEYVDPTDNQSATVVARMGSMWQPEGDTISIQYIPGHTESGRLASDQHPWIAVSILIAAVLLTLFVIKAVRDMNRPIRR</sequence>
<dbReference type="Proteomes" id="UP000319383">
    <property type="component" value="Chromosome"/>
</dbReference>
<dbReference type="AlphaFoldDB" id="A0A517ZYB3"/>
<organism evidence="2 3">
    <name type="scientific">Symmachiella dynata</name>
    <dbReference type="NCBI Taxonomy" id="2527995"/>
    <lineage>
        <taxon>Bacteria</taxon>
        <taxon>Pseudomonadati</taxon>
        <taxon>Planctomycetota</taxon>
        <taxon>Planctomycetia</taxon>
        <taxon>Planctomycetales</taxon>
        <taxon>Planctomycetaceae</taxon>
        <taxon>Symmachiella</taxon>
    </lineage>
</organism>
<keyword evidence="1" id="KW-1133">Transmembrane helix</keyword>
<dbReference type="RefSeq" id="WP_145380276.1">
    <property type="nucleotide sequence ID" value="NZ_CP036276.1"/>
</dbReference>
<reference evidence="2 3" key="1">
    <citation type="submission" date="2019-02" db="EMBL/GenBank/DDBJ databases">
        <title>Deep-cultivation of Planctomycetes and their phenomic and genomic characterization uncovers novel biology.</title>
        <authorList>
            <person name="Wiegand S."/>
            <person name="Jogler M."/>
            <person name="Boedeker C."/>
            <person name="Pinto D."/>
            <person name="Vollmers J."/>
            <person name="Rivas-Marin E."/>
            <person name="Kohn T."/>
            <person name="Peeters S.H."/>
            <person name="Heuer A."/>
            <person name="Rast P."/>
            <person name="Oberbeckmann S."/>
            <person name="Bunk B."/>
            <person name="Jeske O."/>
            <person name="Meyerdierks A."/>
            <person name="Storesund J.E."/>
            <person name="Kallscheuer N."/>
            <person name="Luecker S."/>
            <person name="Lage O.M."/>
            <person name="Pohl T."/>
            <person name="Merkel B.J."/>
            <person name="Hornburger P."/>
            <person name="Mueller R.-W."/>
            <person name="Bruemmer F."/>
            <person name="Labrenz M."/>
            <person name="Spormann A.M."/>
            <person name="Op den Camp H."/>
            <person name="Overmann J."/>
            <person name="Amann R."/>
            <person name="Jetten M.S.M."/>
            <person name="Mascher T."/>
            <person name="Medema M.H."/>
            <person name="Devos D.P."/>
            <person name="Kaster A.-K."/>
            <person name="Ovreas L."/>
            <person name="Rohde M."/>
            <person name="Galperin M.Y."/>
            <person name="Jogler C."/>
        </authorList>
    </citation>
    <scope>NUCLEOTIDE SEQUENCE [LARGE SCALE GENOMIC DNA]</scope>
    <source>
        <strain evidence="2 3">Mal52</strain>
    </source>
</reference>
<dbReference type="EMBL" id="CP036276">
    <property type="protein sequence ID" value="QDU47463.1"/>
    <property type="molecule type" value="Genomic_DNA"/>
</dbReference>
<gene>
    <name evidence="2" type="ORF">Mal52_59940</name>
</gene>
<evidence type="ECO:0000313" key="3">
    <source>
        <dbReference type="Proteomes" id="UP000319383"/>
    </source>
</evidence>
<keyword evidence="1" id="KW-0472">Membrane</keyword>
<dbReference type="KEGG" id="sdyn:Mal52_59940"/>
<evidence type="ECO:0000256" key="1">
    <source>
        <dbReference type="SAM" id="Phobius"/>
    </source>
</evidence>
<evidence type="ECO:0000313" key="2">
    <source>
        <dbReference type="EMBL" id="QDU47463.1"/>
    </source>
</evidence>
<name>A0A517ZYB3_9PLAN</name>
<keyword evidence="3" id="KW-1185">Reference proteome</keyword>
<accession>A0A517ZYB3</accession>
<feature type="transmembrane region" description="Helical" evidence="1">
    <location>
        <begin position="12"/>
        <end position="29"/>
    </location>
</feature>
<proteinExistence type="predicted"/>
<evidence type="ECO:0008006" key="4">
    <source>
        <dbReference type="Google" id="ProtNLM"/>
    </source>
</evidence>